<evidence type="ECO:0000259" key="12">
    <source>
        <dbReference type="Pfam" id="PF08264"/>
    </source>
</evidence>
<keyword evidence="14" id="KW-1185">Reference proteome</keyword>
<evidence type="ECO:0000256" key="9">
    <source>
        <dbReference type="RuleBase" id="RU363035"/>
    </source>
</evidence>
<dbReference type="SUPFAM" id="SSF50677">
    <property type="entry name" value="ValRS/IleRS/LeuRS editing domain"/>
    <property type="match status" value="1"/>
</dbReference>
<dbReference type="GO" id="GO:0004822">
    <property type="term" value="F:isoleucine-tRNA ligase activity"/>
    <property type="evidence" value="ECO:0007669"/>
    <property type="project" value="UniProtKB-EC"/>
</dbReference>
<keyword evidence="3 9" id="KW-0436">Ligase</keyword>
<feature type="domain" description="Aminoacyl-tRNA synthetase class Ia" evidence="11">
    <location>
        <begin position="85"/>
        <end position="171"/>
    </location>
</feature>
<dbReference type="InterPro" id="IPR009080">
    <property type="entry name" value="tRNAsynth_Ia_anticodon-bd"/>
</dbReference>
<dbReference type="InterPro" id="IPR002300">
    <property type="entry name" value="aa-tRNA-synth_Ia"/>
</dbReference>
<dbReference type="EMBL" id="PUHW01000054">
    <property type="protein sequence ID" value="KAG0689921.1"/>
    <property type="molecule type" value="Genomic_DNA"/>
</dbReference>
<dbReference type="InterPro" id="IPR033708">
    <property type="entry name" value="Anticodon_Ile_BEm"/>
</dbReference>
<evidence type="ECO:0000256" key="4">
    <source>
        <dbReference type="ARBA" id="ARBA00022741"/>
    </source>
</evidence>
<dbReference type="GO" id="GO:0000049">
    <property type="term" value="F:tRNA binding"/>
    <property type="evidence" value="ECO:0007669"/>
    <property type="project" value="InterPro"/>
</dbReference>
<dbReference type="SUPFAM" id="SSF46579">
    <property type="entry name" value="Prefoldin"/>
    <property type="match status" value="1"/>
</dbReference>
<evidence type="ECO:0000256" key="8">
    <source>
        <dbReference type="ARBA" id="ARBA00032665"/>
    </source>
</evidence>
<evidence type="ECO:0000259" key="11">
    <source>
        <dbReference type="Pfam" id="PF00133"/>
    </source>
</evidence>
<evidence type="ECO:0000256" key="3">
    <source>
        <dbReference type="ARBA" id="ARBA00022598"/>
    </source>
</evidence>
<dbReference type="InterPro" id="IPR002301">
    <property type="entry name" value="Ile-tRNA-ligase"/>
</dbReference>
<evidence type="ECO:0000313" key="14">
    <source>
        <dbReference type="Proteomes" id="UP000697127"/>
    </source>
</evidence>
<evidence type="ECO:0000256" key="6">
    <source>
        <dbReference type="ARBA" id="ARBA00022917"/>
    </source>
</evidence>
<dbReference type="InterPro" id="IPR014729">
    <property type="entry name" value="Rossmann-like_a/b/a_fold"/>
</dbReference>
<dbReference type="InterPro" id="IPR001412">
    <property type="entry name" value="aa-tRNA-synth_I_CS"/>
</dbReference>
<dbReference type="Gene3D" id="3.90.740.10">
    <property type="entry name" value="Valyl/Leucyl/Isoleucyl-tRNA synthetase, editing domain"/>
    <property type="match status" value="1"/>
</dbReference>
<reference evidence="13" key="1">
    <citation type="submission" date="2020-11" db="EMBL/GenBank/DDBJ databases">
        <title>Kefir isolates.</title>
        <authorList>
            <person name="Marcisauskas S."/>
            <person name="Kim Y."/>
            <person name="Blasche S."/>
        </authorList>
    </citation>
    <scope>NUCLEOTIDE SEQUENCE</scope>
    <source>
        <strain evidence="13">Olga-1</strain>
    </source>
</reference>
<dbReference type="Gene3D" id="3.40.50.620">
    <property type="entry name" value="HUPs"/>
    <property type="match status" value="2"/>
</dbReference>
<dbReference type="PANTHER" id="PTHR42765">
    <property type="entry name" value="SOLEUCYL-TRNA SYNTHETASE"/>
    <property type="match status" value="1"/>
</dbReference>
<dbReference type="Gene3D" id="1.10.730.20">
    <property type="match status" value="1"/>
</dbReference>
<evidence type="ECO:0000313" key="13">
    <source>
        <dbReference type="EMBL" id="KAG0689921.1"/>
    </source>
</evidence>
<feature type="coiled-coil region" evidence="10">
    <location>
        <begin position="1068"/>
        <end position="1102"/>
    </location>
</feature>
<comment type="caution">
    <text evidence="13">The sequence shown here is derived from an EMBL/GenBank/DDBJ whole genome shotgun (WGS) entry which is preliminary data.</text>
</comment>
<gene>
    <name evidence="13" type="primary">ISM1</name>
    <name evidence="13" type="ORF">C6P40_004218</name>
</gene>
<dbReference type="AlphaFoldDB" id="A0A9P6WN04"/>
<keyword evidence="5 9" id="KW-0067">ATP-binding</keyword>
<comment type="similarity">
    <text evidence="1 9">Belongs to the class-I aminoacyl-tRNA synthetase family.</text>
</comment>
<protein>
    <recommendedName>
        <fullName evidence="2">isoleucine--tRNA ligase</fullName>
        <ecNumber evidence="2">6.1.1.5</ecNumber>
    </recommendedName>
    <alternativeName>
        <fullName evidence="8">Isoleucyl-tRNA synthetase</fullName>
    </alternativeName>
</protein>
<proteinExistence type="inferred from homology"/>
<keyword evidence="6 9" id="KW-0648">Protein biosynthesis</keyword>
<organism evidence="13 14">
    <name type="scientific">Pichia californica</name>
    <dbReference type="NCBI Taxonomy" id="460514"/>
    <lineage>
        <taxon>Eukaryota</taxon>
        <taxon>Fungi</taxon>
        <taxon>Dikarya</taxon>
        <taxon>Ascomycota</taxon>
        <taxon>Saccharomycotina</taxon>
        <taxon>Pichiomycetes</taxon>
        <taxon>Pichiales</taxon>
        <taxon>Pichiaceae</taxon>
        <taxon>Pichia</taxon>
    </lineage>
</organism>
<dbReference type="CDD" id="cd07960">
    <property type="entry name" value="Anticodon_Ia_Ile_BEm"/>
    <property type="match status" value="1"/>
</dbReference>
<dbReference type="SUPFAM" id="SSF52374">
    <property type="entry name" value="Nucleotidylyl transferase"/>
    <property type="match status" value="1"/>
</dbReference>
<dbReference type="PRINTS" id="PR00984">
    <property type="entry name" value="TRNASYNTHILE"/>
</dbReference>
<evidence type="ECO:0000256" key="10">
    <source>
        <dbReference type="SAM" id="Coils"/>
    </source>
</evidence>
<dbReference type="InterPro" id="IPR009008">
    <property type="entry name" value="Val/Leu/Ile-tRNA-synth_edit"/>
</dbReference>
<dbReference type="PANTHER" id="PTHR42765:SF1">
    <property type="entry name" value="ISOLEUCINE--TRNA LIGASE, MITOCHONDRIAL"/>
    <property type="match status" value="1"/>
</dbReference>
<dbReference type="GO" id="GO:0006428">
    <property type="term" value="P:isoleucyl-tRNA aminoacylation"/>
    <property type="evidence" value="ECO:0007669"/>
    <property type="project" value="InterPro"/>
</dbReference>
<dbReference type="Gene3D" id="2.170.220.10">
    <property type="match status" value="1"/>
</dbReference>
<keyword evidence="10" id="KW-0175">Coiled coil</keyword>
<keyword evidence="7 9" id="KW-0030">Aminoacyl-tRNA synthetase</keyword>
<dbReference type="GO" id="GO:0032543">
    <property type="term" value="P:mitochondrial translation"/>
    <property type="evidence" value="ECO:0007669"/>
    <property type="project" value="TreeGrafter"/>
</dbReference>
<dbReference type="Proteomes" id="UP000697127">
    <property type="component" value="Unassembled WGS sequence"/>
</dbReference>
<feature type="domain" description="Methionyl/Valyl/Leucyl/Isoleucyl-tRNA synthetase anticodon-binding" evidence="12">
    <location>
        <begin position="804"/>
        <end position="962"/>
    </location>
</feature>
<dbReference type="EC" id="6.1.1.5" evidence="2"/>
<evidence type="ECO:0000256" key="5">
    <source>
        <dbReference type="ARBA" id="ARBA00022840"/>
    </source>
</evidence>
<evidence type="ECO:0000256" key="2">
    <source>
        <dbReference type="ARBA" id="ARBA00013165"/>
    </source>
</evidence>
<evidence type="ECO:0000256" key="7">
    <source>
        <dbReference type="ARBA" id="ARBA00023146"/>
    </source>
</evidence>
<dbReference type="NCBIfam" id="TIGR00392">
    <property type="entry name" value="ileS"/>
    <property type="match status" value="1"/>
</dbReference>
<dbReference type="SUPFAM" id="SSF47323">
    <property type="entry name" value="Anticodon-binding domain of a subclass of class I aminoacyl-tRNA synthetases"/>
    <property type="match status" value="1"/>
</dbReference>
<accession>A0A9P6WN04</accession>
<dbReference type="GO" id="GO:0005524">
    <property type="term" value="F:ATP binding"/>
    <property type="evidence" value="ECO:0007669"/>
    <property type="project" value="UniProtKB-KW"/>
</dbReference>
<dbReference type="PROSITE" id="PS00178">
    <property type="entry name" value="AA_TRNA_LIGASE_I"/>
    <property type="match status" value="1"/>
</dbReference>
<evidence type="ECO:0000256" key="1">
    <source>
        <dbReference type="ARBA" id="ARBA00005594"/>
    </source>
</evidence>
<feature type="domain" description="Aminoacyl-tRNA synthetase class Ia" evidence="11">
    <location>
        <begin position="189"/>
        <end position="760"/>
    </location>
</feature>
<dbReference type="Pfam" id="PF08264">
    <property type="entry name" value="Anticodon_1"/>
    <property type="match status" value="1"/>
</dbReference>
<keyword evidence="4 9" id="KW-0547">Nucleotide-binding</keyword>
<dbReference type="Pfam" id="PF00133">
    <property type="entry name" value="tRNA-synt_1"/>
    <property type="match status" value="2"/>
</dbReference>
<sequence length="1111" mass="127761">MLRLSRRSQASFLRTIPFQNRLQFSRNASQTTSHSNDQSHKYANTVFLPNTSFGSRSDQKLIDSKLKPQIMEKLYEWNISRPLKDNNIDNLFIFHDGPPYANGNLHIGHSLNKILKDIINRYELMLGKKVHYVPGWDCHGLPIELKTLEKLSKERKEIEKKLKKDLKKFSNDEIKVNEIKDELHKLKHTRLSPTDIVRLSSEHASNTQKSQSAEFQEMGIMGDFQHPYMTLHKSYVIDQLRIFKKFFDNGLVHRQEKPVYWGCENATALAEGELEYNQQHQSKAAYVKFPIVELSNELKKELGSEIVKNGISALIWTSTPWTLASNLAISINEDFDYTVISNSQFGNLIVSTELISSLEKIFNFEKSNIIFKGSKLLDCKYKSIILNNNKVYPFLHGSHVTNNAGTGLVHTAPGHGQDDYLVCLKNGIKPYSPVDKFGKYTDEIEKELKDFVGLKVLSEGNTKMIEKIKNLGILIHLDENYIHSYPYDWRSKKPIIIRATPQWFIDVSKIKDITIEALKNQVNFYPERGINRLTSFIRTRNEWCISRQRNWGVPIPVLYHKITGEVLLDDIVIGKIIEVIEQEGIEGWFKQVEDSQGNLDQSDISKWMPKEYQSLAKDYILGTDTMDVWFDSGSSWKTIEKYLIGEGLLEQANKRGYLADVYLEGSDQHRGWFQSSVLNKIGSEIEDNLKNKKFMMPYKNIVTHGFTLDEKGEKMSKSLGNTISPMDILYGNKTNGIPKIGIDGLRLWVAQSDYTNDISVGPTILKHVGDNLKKIRFTFKFLLGNLNGFEASQSLKYEELNRLDQFILSKLSRLNSECLKDYEEHNYFKVIKSLNHFINVDLSSIYFDIRKDSLYTDKMNSKKRISTLIVFEEILKCLISILSPITPIITQEVWNNVSKNISGDTQSAFQKGWYKNDRFIRINTDLENEFTELLSMKDSVNGMISKLRLEKHIRSPLECCVIINNDSSSSSSVLEKYSDEELEDLFVVSGILPQYDEYQQTLQQLQENVVSIESQLYEHEIVAETLKSVPTDRKAWRLISNGDNGVVANKENNSSSGALVETNAGDAYIKLEETIKGLNQLKEKLGKEAEEVKKEFDDWRMKNNVKVVRSR</sequence>
<dbReference type="InterPro" id="IPR050081">
    <property type="entry name" value="Ile-tRNA_ligase"/>
</dbReference>
<dbReference type="GO" id="GO:0005739">
    <property type="term" value="C:mitochondrion"/>
    <property type="evidence" value="ECO:0007669"/>
    <property type="project" value="TreeGrafter"/>
</dbReference>
<dbReference type="GO" id="GO:0002161">
    <property type="term" value="F:aminoacyl-tRNA deacylase activity"/>
    <property type="evidence" value="ECO:0007669"/>
    <property type="project" value="InterPro"/>
</dbReference>
<name>A0A9P6WN04_9ASCO</name>
<dbReference type="InterPro" id="IPR013155">
    <property type="entry name" value="M/V/L/I-tRNA-synth_anticd-bd"/>
</dbReference>